<evidence type="ECO:0000313" key="3">
    <source>
        <dbReference type="Proteomes" id="UP001215598"/>
    </source>
</evidence>
<reference evidence="2" key="1">
    <citation type="submission" date="2023-03" db="EMBL/GenBank/DDBJ databases">
        <title>Massive genome expansion in bonnet fungi (Mycena s.s.) driven by repeated elements and novel gene families across ecological guilds.</title>
        <authorList>
            <consortium name="Lawrence Berkeley National Laboratory"/>
            <person name="Harder C.B."/>
            <person name="Miyauchi S."/>
            <person name="Viragh M."/>
            <person name="Kuo A."/>
            <person name="Thoen E."/>
            <person name="Andreopoulos B."/>
            <person name="Lu D."/>
            <person name="Skrede I."/>
            <person name="Drula E."/>
            <person name="Henrissat B."/>
            <person name="Morin E."/>
            <person name="Kohler A."/>
            <person name="Barry K."/>
            <person name="LaButti K."/>
            <person name="Morin E."/>
            <person name="Salamov A."/>
            <person name="Lipzen A."/>
            <person name="Mereny Z."/>
            <person name="Hegedus B."/>
            <person name="Baldrian P."/>
            <person name="Stursova M."/>
            <person name="Weitz H."/>
            <person name="Taylor A."/>
            <person name="Grigoriev I.V."/>
            <person name="Nagy L.G."/>
            <person name="Martin F."/>
            <person name="Kauserud H."/>
        </authorList>
    </citation>
    <scope>NUCLEOTIDE SEQUENCE</scope>
    <source>
        <strain evidence="2">CBHHK182m</strain>
    </source>
</reference>
<dbReference type="PANTHER" id="PTHR38926:SF5">
    <property type="entry name" value="F-BOX AND LEUCINE-RICH REPEAT PROTEIN 6"/>
    <property type="match status" value="1"/>
</dbReference>
<evidence type="ECO:0000256" key="1">
    <source>
        <dbReference type="SAM" id="MobiDB-lite"/>
    </source>
</evidence>
<evidence type="ECO:0000313" key="2">
    <source>
        <dbReference type="EMBL" id="KAJ7753801.1"/>
    </source>
</evidence>
<dbReference type="Proteomes" id="UP001215598">
    <property type="component" value="Unassembled WGS sequence"/>
</dbReference>
<dbReference type="InterPro" id="IPR032675">
    <property type="entry name" value="LRR_dom_sf"/>
</dbReference>
<proteinExistence type="predicted"/>
<dbReference type="AlphaFoldDB" id="A0AAD7IZE5"/>
<feature type="region of interest" description="Disordered" evidence="1">
    <location>
        <begin position="1"/>
        <end position="61"/>
    </location>
</feature>
<dbReference type="PANTHER" id="PTHR38926">
    <property type="entry name" value="F-BOX DOMAIN CONTAINING PROTEIN, EXPRESSED"/>
    <property type="match status" value="1"/>
</dbReference>
<dbReference type="SUPFAM" id="SSF52047">
    <property type="entry name" value="RNI-like"/>
    <property type="match status" value="1"/>
</dbReference>
<dbReference type="Gene3D" id="3.80.10.10">
    <property type="entry name" value="Ribonuclease Inhibitor"/>
    <property type="match status" value="1"/>
</dbReference>
<gene>
    <name evidence="2" type="ORF">B0H16DRAFT_1690703</name>
</gene>
<accession>A0AAD7IZE5</accession>
<comment type="caution">
    <text evidence="2">The sequence shown here is derived from an EMBL/GenBank/DDBJ whole genome shotgun (WGS) entry which is preliminary data.</text>
</comment>
<dbReference type="EMBL" id="JARKIB010000054">
    <property type="protein sequence ID" value="KAJ7753801.1"/>
    <property type="molecule type" value="Genomic_DNA"/>
</dbReference>
<organism evidence="2 3">
    <name type="scientific">Mycena metata</name>
    <dbReference type="NCBI Taxonomy" id="1033252"/>
    <lineage>
        <taxon>Eukaryota</taxon>
        <taxon>Fungi</taxon>
        <taxon>Dikarya</taxon>
        <taxon>Basidiomycota</taxon>
        <taxon>Agaricomycotina</taxon>
        <taxon>Agaricomycetes</taxon>
        <taxon>Agaricomycetidae</taxon>
        <taxon>Agaricales</taxon>
        <taxon>Marasmiineae</taxon>
        <taxon>Mycenaceae</taxon>
        <taxon>Mycena</taxon>
    </lineage>
</organism>
<sequence length="557" mass="63297">MHSAHSRTLTREPNFKRFFDPTATSHRRPIMHSESRDSRRRWKRNGKAPGNLGQDGCGSHPSSISRRFVPQYLCPHSTTSRRDDAANISPLLSVDTPNVPRRLGYSFYNADPDLTLEHVAPLYVHLRHLSQVCATWRTLVLGSPTLWSTVELDFEYMFPLSNRDNAGEILTLLRTALARSLGAPLQIHIRNREFGVSADAIWQLLAQHSHLWRAAKIWVDRPLSSFKELAPSKGKIPLLQTLHIWRLPADCDFFEIAPRLTAVTLESPFLTHPKLPWQQLRSLSYSNLEPKDLPTALAQVSRCPHLTRLAFLHLHISPDSEVPILPALVSDVQSLAVRFSPPFPSLEKYQVVDEFLQCVTLRRATALRFESGPKYPLLWPHSAFVDFSWRSSLHDTLRTLKISNIVISATQLLECLSGLPRLESLSISDSRHRGSSYTVAIFEDPEMFLVNDILLQGLTLAADSADESHVPHLHSFECKTFMQFEDEVYLDFIASRVGPGRNAAGPFESSIIYYRTTTTAANLAERLAEFVLRKEIRSRLERDYTGSLWHTEPSFEE</sequence>
<name>A0AAD7IZE5_9AGAR</name>
<feature type="compositionally biased region" description="Basic and acidic residues" evidence="1">
    <location>
        <begin position="9"/>
        <end position="19"/>
    </location>
</feature>
<evidence type="ECO:0008006" key="4">
    <source>
        <dbReference type="Google" id="ProtNLM"/>
    </source>
</evidence>
<keyword evidence="3" id="KW-1185">Reference proteome</keyword>
<protein>
    <recommendedName>
        <fullName evidence="4">F-box domain-containing protein</fullName>
    </recommendedName>
</protein>